<dbReference type="InterPro" id="IPR001478">
    <property type="entry name" value="PDZ"/>
</dbReference>
<dbReference type="AlphaFoldDB" id="A0A6J2XCG9"/>
<feature type="region of interest" description="Disordered" evidence="1">
    <location>
        <begin position="181"/>
        <end position="216"/>
    </location>
</feature>
<dbReference type="Gene3D" id="2.30.42.10">
    <property type="match status" value="3"/>
</dbReference>
<dbReference type="RefSeq" id="XP_030748650.1">
    <property type="nucleotide sequence ID" value="XM_030892790.1"/>
</dbReference>
<dbReference type="SUPFAM" id="SSF50156">
    <property type="entry name" value="PDZ domain-like"/>
    <property type="match status" value="3"/>
</dbReference>
<evidence type="ECO:0000313" key="4">
    <source>
        <dbReference type="RefSeq" id="XP_030748650.1"/>
    </source>
</evidence>
<keyword evidence="3" id="KW-1185">Reference proteome</keyword>
<feature type="domain" description="PDZ" evidence="2">
    <location>
        <begin position="1195"/>
        <end position="1267"/>
    </location>
</feature>
<evidence type="ECO:0000256" key="1">
    <source>
        <dbReference type="SAM" id="MobiDB-lite"/>
    </source>
</evidence>
<dbReference type="PROSITE" id="PS50106">
    <property type="entry name" value="PDZ"/>
    <property type="match status" value="3"/>
</dbReference>
<feature type="region of interest" description="Disordered" evidence="1">
    <location>
        <begin position="706"/>
        <end position="737"/>
    </location>
</feature>
<evidence type="ECO:0000259" key="2">
    <source>
        <dbReference type="PROSITE" id="PS50106"/>
    </source>
</evidence>
<name>A0A6J2XCG9_SITOR</name>
<dbReference type="CDD" id="cd00136">
    <property type="entry name" value="PDZ_canonical"/>
    <property type="match status" value="2"/>
</dbReference>
<dbReference type="RefSeq" id="XP_030748651.1">
    <property type="nucleotide sequence ID" value="XM_030892791.1"/>
</dbReference>
<dbReference type="InterPro" id="IPR036034">
    <property type="entry name" value="PDZ_sf"/>
</dbReference>
<protein>
    <submittedName>
        <fullName evidence="4 5">Uncharacterized protein LOC115876821</fullName>
    </submittedName>
</protein>
<dbReference type="CDD" id="cd06763">
    <property type="entry name" value="PDZ7_PDZD2-PDZ4_hPro-IL-16-like"/>
    <property type="match status" value="1"/>
</dbReference>
<sequence>MSQKENDAFVTVVSVSSNMVPEPTTSIKEPNKSDYVTVLTINDEDIKSITDVTEEVVVYRLPGERLGFGLKFEGGTKAQECVKRLFIQSCASDSPASRVESSWGKLEEGDEIIQIDSVPVNHMTRIDCVRCLKESSMTIKLLVKHSFTSFPKQNYSVIINTEERKPPLVPPRKHHRKLLKNNQNNEASHENIIPVFKQDKTTRLQSPRNSFRKKYSPDLARRLSDASFGPPDAEVYLDLISQESTQSLSESDDTGSSISTVLDRFASFPTTTTSSFAGSLPSTPTSIQRHLDLSYIINEFDDDDLFPMIDKKSSKSALVEENNNVIKSSSEENIKLSQELEVLQATDDVDSASSNLESIEIAKIPVVTPRTRNVNNKPIISNDMDNTLPRLVNFVPKKELDDKIEFLKKQFERSDHDDDLDYEIDDDDYSRDEILEYSRGMDLSNSKWSFSSHLSTIGEDDEDQKSYKSSAKYGFPIISTSPFGSVTNISGDQIENDSNEEFDNDNSSHMEAPPSGFRQPPDGHEFPDFIEHSKSPSYVEDASYKLDPVECSPGYPSLGVDKFLSNSNVDLSEKIRDHDEETAYYRPTNLLYTKSLSLTDMSVYGKEKSSSQRRRLSKLKGLVIPETPENEQIPQVNIPEIKSITTLPINIETERKESYQAIRKTPSPPISSIVLPSWTANTNLPKYSPAFKRKSLHVYPATLSKHSDSYSEEGSLEDYVSSTQSRHSDDLKSLESISSPTRSDYNFEYISSKITTIKDNKDHIDSDNDSAVSSSQSSFNSRSSPPPSYVPDEKLISSEKIDRPFNLESINRKNILSDAKCRSGQDTKVPSIIEKINLIEGRQKKEQENNISNEILLQDAILDELVIRNVQDKPIVVNQPVVLEVMDAKEVVQSNKAPELSSMYNNNIKPVPTKRTLAPTPTVRERKLINERQFENNQNKFLSDKNNLKSFEKQKAQGGVQSLRANFEKRNHSEPVHVPKPIRPVVTLRRTEEVSSSKNNELKAAIRSKFEKTPAPLVESRRASTGGHAVNGGTPIASSFIRKESLKPSVLNLPSSVPASPQVLSRNELVTVELVVNPTDGPLGVVVKGGVDQENTNIIINRIRYGSIAYKDGRLKKGDKIISINGKPTNEMSNSDATEILKGNYKKFSIVIEESNDTLPISPLSKKSSSLLSLTSETKESVISLDLENKQPTNSVTIVKDASGLGFSIEGGKESPKGDVPLVVKKIFAGGAADKCGQLKVGDEIIAINGTSFQNLTRIEAWSQMKKMPDGPIKIDIFR</sequence>
<feature type="region of interest" description="Disordered" evidence="1">
    <location>
        <begin position="760"/>
        <end position="792"/>
    </location>
</feature>
<reference evidence="4 5" key="1">
    <citation type="submission" date="2025-04" db="UniProtKB">
        <authorList>
            <consortium name="RefSeq"/>
        </authorList>
    </citation>
    <scope>IDENTIFICATION</scope>
    <source>
        <tissue evidence="4 5">Gonads</tissue>
    </source>
</reference>
<feature type="compositionally biased region" description="Acidic residues" evidence="1">
    <location>
        <begin position="494"/>
        <end position="504"/>
    </location>
</feature>
<dbReference type="OrthoDB" id="42382at2759"/>
<dbReference type="GeneID" id="115876821"/>
<proteinExistence type="predicted"/>
<dbReference type="PANTHER" id="PTHR11324">
    <property type="entry name" value="IL16-RELATED"/>
    <property type="match status" value="1"/>
</dbReference>
<dbReference type="PANTHER" id="PTHR11324:SF16">
    <property type="entry name" value="PDZ DOMAIN-CONTAINING PROTEIN 2"/>
    <property type="match status" value="1"/>
</dbReference>
<organism evidence="3 4">
    <name type="scientific">Sitophilus oryzae</name>
    <name type="common">Rice weevil</name>
    <name type="synonym">Curculio oryzae</name>
    <dbReference type="NCBI Taxonomy" id="7048"/>
    <lineage>
        <taxon>Eukaryota</taxon>
        <taxon>Metazoa</taxon>
        <taxon>Ecdysozoa</taxon>
        <taxon>Arthropoda</taxon>
        <taxon>Hexapoda</taxon>
        <taxon>Insecta</taxon>
        <taxon>Pterygota</taxon>
        <taxon>Neoptera</taxon>
        <taxon>Endopterygota</taxon>
        <taxon>Coleoptera</taxon>
        <taxon>Polyphaga</taxon>
        <taxon>Cucujiformia</taxon>
        <taxon>Curculionidae</taxon>
        <taxon>Dryophthorinae</taxon>
        <taxon>Sitophilus</taxon>
    </lineage>
</organism>
<gene>
    <name evidence="4 5" type="primary">LOC115876821</name>
</gene>
<feature type="region of interest" description="Disordered" evidence="1">
    <location>
        <begin position="490"/>
        <end position="531"/>
    </location>
</feature>
<feature type="domain" description="PDZ" evidence="2">
    <location>
        <begin position="55"/>
        <end position="147"/>
    </location>
</feature>
<feature type="domain" description="PDZ" evidence="2">
    <location>
        <begin position="1071"/>
        <end position="1156"/>
    </location>
</feature>
<feature type="compositionally biased region" description="Basic and acidic residues" evidence="1">
    <location>
        <begin position="521"/>
        <end position="531"/>
    </location>
</feature>
<dbReference type="CTD" id="39583"/>
<accession>A0A6J2XCG9</accession>
<evidence type="ECO:0000313" key="5">
    <source>
        <dbReference type="RefSeq" id="XP_030748651.1"/>
    </source>
</evidence>
<evidence type="ECO:0000313" key="3">
    <source>
        <dbReference type="Proteomes" id="UP000504635"/>
    </source>
</evidence>
<dbReference type="Proteomes" id="UP000504635">
    <property type="component" value="Unplaced"/>
</dbReference>
<dbReference type="KEGG" id="soy:115876821"/>
<dbReference type="Pfam" id="PF00595">
    <property type="entry name" value="PDZ"/>
    <property type="match status" value="3"/>
</dbReference>
<feature type="compositionally biased region" description="Low complexity" evidence="1">
    <location>
        <begin position="769"/>
        <end position="783"/>
    </location>
</feature>
<dbReference type="SMART" id="SM00228">
    <property type="entry name" value="PDZ"/>
    <property type="match status" value="3"/>
</dbReference>